<name>C8PE08_9BACT</name>
<dbReference type="Proteomes" id="UP000005709">
    <property type="component" value="Unassembled WGS sequence"/>
</dbReference>
<reference evidence="1 2" key="1">
    <citation type="submission" date="2009-07" db="EMBL/GenBank/DDBJ databases">
        <authorList>
            <person name="Madupu R."/>
            <person name="Sebastian Y."/>
            <person name="Durkin A.S."/>
            <person name="Torralba M."/>
            <person name="Methe B."/>
            <person name="Sutton G.G."/>
            <person name="Strausberg R.L."/>
            <person name="Nelson K.E."/>
        </authorList>
    </citation>
    <scope>NUCLEOTIDE SEQUENCE [LARGE SCALE GENOMIC DNA]</scope>
    <source>
        <strain evidence="1 2">RM3268</strain>
    </source>
</reference>
<dbReference type="AlphaFoldDB" id="C8PE08"/>
<comment type="caution">
    <text evidence="1">The sequence shown here is derived from an EMBL/GenBank/DDBJ whole genome shotgun (WGS) entry which is preliminary data.</text>
</comment>
<gene>
    <name evidence="1" type="ORF">CAMGR0001_2358</name>
</gene>
<accession>C8PE08</accession>
<sequence length="39" mass="4768">MKFLNLNTQNFTAQNFNIIKFSGYKMHRKNCAKIRENFR</sequence>
<organism evidence="1 2">
    <name type="scientific">Campylobacter gracilis RM3268</name>
    <dbReference type="NCBI Taxonomy" id="553220"/>
    <lineage>
        <taxon>Bacteria</taxon>
        <taxon>Pseudomonadati</taxon>
        <taxon>Campylobacterota</taxon>
        <taxon>Epsilonproteobacteria</taxon>
        <taxon>Campylobacterales</taxon>
        <taxon>Campylobacteraceae</taxon>
        <taxon>Campylobacter</taxon>
    </lineage>
</organism>
<proteinExistence type="predicted"/>
<evidence type="ECO:0000313" key="2">
    <source>
        <dbReference type="Proteomes" id="UP000005709"/>
    </source>
</evidence>
<protein>
    <submittedName>
        <fullName evidence="1">Uncharacterized protein</fullName>
    </submittedName>
</protein>
<evidence type="ECO:0000313" key="1">
    <source>
        <dbReference type="EMBL" id="EEV18881.1"/>
    </source>
</evidence>
<dbReference type="EMBL" id="ACYG01000005">
    <property type="protein sequence ID" value="EEV18881.1"/>
    <property type="molecule type" value="Genomic_DNA"/>
</dbReference>
<keyword evidence="2" id="KW-1185">Reference proteome</keyword>